<evidence type="ECO:0000256" key="5">
    <source>
        <dbReference type="PROSITE-ProRule" id="PRU00309"/>
    </source>
</evidence>
<keyword evidence="9" id="KW-1185">Reference proteome</keyword>
<keyword evidence="2 5" id="KW-0863">Zinc-finger</keyword>
<evidence type="ECO:0000259" key="6">
    <source>
        <dbReference type="PROSITE" id="PS50950"/>
    </source>
</evidence>
<gene>
    <name evidence="7" type="ORF">ALC62_10482</name>
    <name evidence="8" type="ORF">ALC62_10483</name>
</gene>
<dbReference type="InterPro" id="IPR006612">
    <property type="entry name" value="THAP_Znf"/>
</dbReference>
<proteinExistence type="predicted"/>
<dbReference type="Pfam" id="PF05485">
    <property type="entry name" value="THAP"/>
    <property type="match status" value="1"/>
</dbReference>
<evidence type="ECO:0000256" key="1">
    <source>
        <dbReference type="ARBA" id="ARBA00022723"/>
    </source>
</evidence>
<dbReference type="GO" id="GO:0008270">
    <property type="term" value="F:zinc ion binding"/>
    <property type="evidence" value="ECO:0007669"/>
    <property type="project" value="UniProtKB-KW"/>
</dbReference>
<keyword evidence="1" id="KW-0479">Metal-binding</keyword>
<dbReference type="EMBL" id="KQ977926">
    <property type="protein sequence ID" value="KYM98793.1"/>
    <property type="molecule type" value="Genomic_DNA"/>
</dbReference>
<accession>A0A151IDR7</accession>
<sequence>MPSCDAQGCKNSSKKGYKMCSFPIKDKERSAIWVANTPKRYANWTPTKYSVLCQVVFSNSYFYISSKQGDILMMSFATVFRNYVRKESFL</sequence>
<dbReference type="PROSITE" id="PS50950">
    <property type="entry name" value="ZF_THAP"/>
    <property type="match status" value="1"/>
</dbReference>
<evidence type="ECO:0000313" key="7">
    <source>
        <dbReference type="EMBL" id="KYM98793.1"/>
    </source>
</evidence>
<dbReference type="Proteomes" id="UP000078542">
    <property type="component" value="Unassembled WGS sequence"/>
</dbReference>
<evidence type="ECO:0000313" key="8">
    <source>
        <dbReference type="EMBL" id="KYM98794.1"/>
    </source>
</evidence>
<dbReference type="AlphaFoldDB" id="A0A151IDR7"/>
<evidence type="ECO:0000256" key="2">
    <source>
        <dbReference type="ARBA" id="ARBA00022771"/>
    </source>
</evidence>
<evidence type="ECO:0000313" key="9">
    <source>
        <dbReference type="Proteomes" id="UP000078542"/>
    </source>
</evidence>
<organism evidence="8 9">
    <name type="scientific">Cyphomyrmex costatus</name>
    <dbReference type="NCBI Taxonomy" id="456900"/>
    <lineage>
        <taxon>Eukaryota</taxon>
        <taxon>Metazoa</taxon>
        <taxon>Ecdysozoa</taxon>
        <taxon>Arthropoda</taxon>
        <taxon>Hexapoda</taxon>
        <taxon>Insecta</taxon>
        <taxon>Pterygota</taxon>
        <taxon>Neoptera</taxon>
        <taxon>Endopterygota</taxon>
        <taxon>Hymenoptera</taxon>
        <taxon>Apocrita</taxon>
        <taxon>Aculeata</taxon>
        <taxon>Formicoidea</taxon>
        <taxon>Formicidae</taxon>
        <taxon>Myrmicinae</taxon>
        <taxon>Cyphomyrmex</taxon>
    </lineage>
</organism>
<evidence type="ECO:0000256" key="3">
    <source>
        <dbReference type="ARBA" id="ARBA00022833"/>
    </source>
</evidence>
<dbReference type="SUPFAM" id="SSF57716">
    <property type="entry name" value="Glucocorticoid receptor-like (DNA-binding domain)"/>
    <property type="match status" value="1"/>
</dbReference>
<dbReference type="EMBL" id="KQ977926">
    <property type="protein sequence ID" value="KYM98794.1"/>
    <property type="molecule type" value="Genomic_DNA"/>
</dbReference>
<feature type="domain" description="THAP-type" evidence="6">
    <location>
        <begin position="1"/>
        <end position="80"/>
    </location>
</feature>
<reference evidence="8 9" key="1">
    <citation type="submission" date="2016-03" db="EMBL/GenBank/DDBJ databases">
        <title>Cyphomyrmex costatus WGS genome.</title>
        <authorList>
            <person name="Nygaard S."/>
            <person name="Hu H."/>
            <person name="Boomsma J."/>
            <person name="Zhang G."/>
        </authorList>
    </citation>
    <scope>NUCLEOTIDE SEQUENCE [LARGE SCALE GENOMIC DNA]</scope>
    <source>
        <strain evidence="8">MS0001</strain>
        <tissue evidence="8">Whole body</tissue>
    </source>
</reference>
<evidence type="ECO:0000256" key="4">
    <source>
        <dbReference type="ARBA" id="ARBA00023125"/>
    </source>
</evidence>
<keyword evidence="3" id="KW-0862">Zinc</keyword>
<protein>
    <recommendedName>
        <fullName evidence="6">THAP-type domain-containing protein</fullName>
    </recommendedName>
</protein>
<dbReference type="GO" id="GO:0003677">
    <property type="term" value="F:DNA binding"/>
    <property type="evidence" value="ECO:0007669"/>
    <property type="project" value="UniProtKB-UniRule"/>
</dbReference>
<name>A0A151IDR7_9HYME</name>
<keyword evidence="4 5" id="KW-0238">DNA-binding</keyword>